<dbReference type="AlphaFoldDB" id="A0A0A9F6S0"/>
<feature type="region of interest" description="Disordered" evidence="1">
    <location>
        <begin position="1"/>
        <end position="28"/>
    </location>
</feature>
<name>A0A0A9F6S0_ARUDO</name>
<protein>
    <submittedName>
        <fullName evidence="2">Uncharacterized protein</fullName>
    </submittedName>
</protein>
<accession>A0A0A9F6S0</accession>
<proteinExistence type="predicted"/>
<reference evidence="2" key="1">
    <citation type="submission" date="2014-09" db="EMBL/GenBank/DDBJ databases">
        <authorList>
            <person name="Magalhaes I.L.F."/>
            <person name="Oliveira U."/>
            <person name="Santos F.R."/>
            <person name="Vidigal T.H.D.A."/>
            <person name="Brescovit A.D."/>
            <person name="Santos A.J."/>
        </authorList>
    </citation>
    <scope>NUCLEOTIDE SEQUENCE</scope>
    <source>
        <tissue evidence="2">Shoot tissue taken approximately 20 cm above the soil surface</tissue>
    </source>
</reference>
<reference evidence="2" key="2">
    <citation type="journal article" date="2015" name="Data Brief">
        <title>Shoot transcriptome of the giant reed, Arundo donax.</title>
        <authorList>
            <person name="Barrero R.A."/>
            <person name="Guerrero F.D."/>
            <person name="Moolhuijzen P."/>
            <person name="Goolsby J.A."/>
            <person name="Tidwell J."/>
            <person name="Bellgard S.E."/>
            <person name="Bellgard M.I."/>
        </authorList>
    </citation>
    <scope>NUCLEOTIDE SEQUENCE</scope>
    <source>
        <tissue evidence="2">Shoot tissue taken approximately 20 cm above the soil surface</tissue>
    </source>
</reference>
<dbReference type="EMBL" id="GBRH01189186">
    <property type="protein sequence ID" value="JAE08710.1"/>
    <property type="molecule type" value="Transcribed_RNA"/>
</dbReference>
<organism evidence="2">
    <name type="scientific">Arundo donax</name>
    <name type="common">Giant reed</name>
    <name type="synonym">Donax arundinaceus</name>
    <dbReference type="NCBI Taxonomy" id="35708"/>
    <lineage>
        <taxon>Eukaryota</taxon>
        <taxon>Viridiplantae</taxon>
        <taxon>Streptophyta</taxon>
        <taxon>Embryophyta</taxon>
        <taxon>Tracheophyta</taxon>
        <taxon>Spermatophyta</taxon>
        <taxon>Magnoliopsida</taxon>
        <taxon>Liliopsida</taxon>
        <taxon>Poales</taxon>
        <taxon>Poaceae</taxon>
        <taxon>PACMAD clade</taxon>
        <taxon>Arundinoideae</taxon>
        <taxon>Arundineae</taxon>
        <taxon>Arundo</taxon>
    </lineage>
</organism>
<evidence type="ECO:0000256" key="1">
    <source>
        <dbReference type="SAM" id="MobiDB-lite"/>
    </source>
</evidence>
<evidence type="ECO:0000313" key="2">
    <source>
        <dbReference type="EMBL" id="JAE08710.1"/>
    </source>
</evidence>
<feature type="compositionally biased region" description="Low complexity" evidence="1">
    <location>
        <begin position="1"/>
        <end position="13"/>
    </location>
</feature>
<feature type="compositionally biased region" description="Polar residues" evidence="1">
    <location>
        <begin position="14"/>
        <end position="28"/>
    </location>
</feature>
<sequence>MNSFSSPAAANSSRLGRTSTATPPGSSTLASYAAAPAPTFLTLLVTVCAAPVADRCGTATDG</sequence>